<keyword evidence="2" id="KW-0238">DNA-binding</keyword>
<feature type="region of interest" description="Disordered" evidence="4">
    <location>
        <begin position="153"/>
        <end position="182"/>
    </location>
</feature>
<dbReference type="Proteomes" id="UP001183202">
    <property type="component" value="Unassembled WGS sequence"/>
</dbReference>
<evidence type="ECO:0000256" key="1">
    <source>
        <dbReference type="ARBA" id="ARBA00023015"/>
    </source>
</evidence>
<evidence type="ECO:0000313" key="6">
    <source>
        <dbReference type="EMBL" id="MDT0351968.1"/>
    </source>
</evidence>
<evidence type="ECO:0000256" key="4">
    <source>
        <dbReference type="SAM" id="MobiDB-lite"/>
    </source>
</evidence>
<dbReference type="SMART" id="SM00347">
    <property type="entry name" value="HTH_MARR"/>
    <property type="match status" value="1"/>
</dbReference>
<evidence type="ECO:0000259" key="5">
    <source>
        <dbReference type="PROSITE" id="PS50995"/>
    </source>
</evidence>
<reference evidence="7" key="1">
    <citation type="submission" date="2023-07" db="EMBL/GenBank/DDBJ databases">
        <title>30 novel species of actinomycetes from the DSMZ collection.</title>
        <authorList>
            <person name="Nouioui I."/>
        </authorList>
    </citation>
    <scope>NUCLEOTIDE SEQUENCE [LARGE SCALE GENOMIC DNA]</scope>
    <source>
        <strain evidence="7">DSM 45834</strain>
    </source>
</reference>
<dbReference type="SUPFAM" id="SSF46785">
    <property type="entry name" value="Winged helix' DNA-binding domain"/>
    <property type="match status" value="1"/>
</dbReference>
<sequence length="182" mass="19818">MSTEQPARITGLLRTAADRAFDAVRDEVLARHADLRAAHVQVFSGGPIDGLRVTELADRAAMTKQSMHELVGHLERCGYVRREPDPADQRARLVRLTDRGRTLQDTAHAASARLHLQWRDRVGDARFAALWAALQELAGLPGSPPERLDVLRGRAATVAASRSADGAGARPETQSDTQSDTQ</sequence>
<gene>
    <name evidence="6" type="ORF">RM445_20785</name>
</gene>
<accession>A0ABU2NG42</accession>
<feature type="compositionally biased region" description="Polar residues" evidence="4">
    <location>
        <begin position="172"/>
        <end position="182"/>
    </location>
</feature>
<dbReference type="InterPro" id="IPR039422">
    <property type="entry name" value="MarR/SlyA-like"/>
</dbReference>
<name>A0ABU2NG42_9PSEU</name>
<proteinExistence type="predicted"/>
<dbReference type="PROSITE" id="PS50995">
    <property type="entry name" value="HTH_MARR_2"/>
    <property type="match status" value="1"/>
</dbReference>
<evidence type="ECO:0000313" key="7">
    <source>
        <dbReference type="Proteomes" id="UP001183202"/>
    </source>
</evidence>
<protein>
    <submittedName>
        <fullName evidence="6">MarR family winged helix-turn-helix transcriptional regulator</fullName>
    </submittedName>
</protein>
<dbReference type="PROSITE" id="PS01117">
    <property type="entry name" value="HTH_MARR_1"/>
    <property type="match status" value="1"/>
</dbReference>
<dbReference type="InterPro" id="IPR036390">
    <property type="entry name" value="WH_DNA-bd_sf"/>
</dbReference>
<dbReference type="PANTHER" id="PTHR33164">
    <property type="entry name" value="TRANSCRIPTIONAL REGULATOR, MARR FAMILY"/>
    <property type="match status" value="1"/>
</dbReference>
<dbReference type="InterPro" id="IPR023187">
    <property type="entry name" value="Tscrpt_reg_MarR-type_CS"/>
</dbReference>
<organism evidence="6 7">
    <name type="scientific">Pseudonocardia charpentierae</name>
    <dbReference type="NCBI Taxonomy" id="3075545"/>
    <lineage>
        <taxon>Bacteria</taxon>
        <taxon>Bacillati</taxon>
        <taxon>Actinomycetota</taxon>
        <taxon>Actinomycetes</taxon>
        <taxon>Pseudonocardiales</taxon>
        <taxon>Pseudonocardiaceae</taxon>
        <taxon>Pseudonocardia</taxon>
    </lineage>
</organism>
<dbReference type="PANTHER" id="PTHR33164:SF57">
    <property type="entry name" value="MARR-FAMILY TRANSCRIPTIONAL REGULATOR"/>
    <property type="match status" value="1"/>
</dbReference>
<evidence type="ECO:0000256" key="3">
    <source>
        <dbReference type="ARBA" id="ARBA00023163"/>
    </source>
</evidence>
<feature type="compositionally biased region" description="Low complexity" evidence="4">
    <location>
        <begin position="159"/>
        <end position="170"/>
    </location>
</feature>
<dbReference type="InterPro" id="IPR036388">
    <property type="entry name" value="WH-like_DNA-bd_sf"/>
</dbReference>
<comment type="caution">
    <text evidence="6">The sequence shown here is derived from an EMBL/GenBank/DDBJ whole genome shotgun (WGS) entry which is preliminary data.</text>
</comment>
<dbReference type="InterPro" id="IPR000835">
    <property type="entry name" value="HTH_MarR-typ"/>
</dbReference>
<feature type="domain" description="HTH marR-type" evidence="5">
    <location>
        <begin position="6"/>
        <end position="139"/>
    </location>
</feature>
<keyword evidence="1" id="KW-0805">Transcription regulation</keyword>
<evidence type="ECO:0000256" key="2">
    <source>
        <dbReference type="ARBA" id="ARBA00023125"/>
    </source>
</evidence>
<keyword evidence="7" id="KW-1185">Reference proteome</keyword>
<dbReference type="RefSeq" id="WP_311558467.1">
    <property type="nucleotide sequence ID" value="NZ_JAVREJ010000015.1"/>
</dbReference>
<dbReference type="PRINTS" id="PR00598">
    <property type="entry name" value="HTHMARR"/>
</dbReference>
<dbReference type="Gene3D" id="1.10.10.10">
    <property type="entry name" value="Winged helix-like DNA-binding domain superfamily/Winged helix DNA-binding domain"/>
    <property type="match status" value="1"/>
</dbReference>
<keyword evidence="3" id="KW-0804">Transcription</keyword>
<dbReference type="EMBL" id="JAVREJ010000015">
    <property type="protein sequence ID" value="MDT0351968.1"/>
    <property type="molecule type" value="Genomic_DNA"/>
</dbReference>
<dbReference type="Pfam" id="PF12802">
    <property type="entry name" value="MarR_2"/>
    <property type="match status" value="1"/>
</dbReference>